<sequence length="321" mass="36626">MRTRQYNRRLTADCAAAQASNSGDLRETIRVTVREELRKLLPSAQPQVDSIADIVREEVRQSLQIPHAPLPEPEAMSYAAAVVQVFPRAVTVYTSTNDTVMLCTTATRSYMDLEQKKAGYVWELKGHGGSAKKNITVNWQEGDAPDRPTYYIDDDLKHYHVGHGLYTDYDTCLVLKMFVLDYDQCMLWVKPEVVDEIPRHCRQNYKRFIIDTDDFLSHDAGHPHEVVDATETEVRDGFGDPFLCLAPRDSSTFPDDSKVIRMVVHLFEGWRSVHGVLIAENKLYHRLNQGYVLCDAFLHVLKCQEEKGPRSNSECPEVLSH</sequence>
<keyword evidence="2" id="KW-1185">Reference proteome</keyword>
<dbReference type="EMBL" id="JABSTU010000006">
    <property type="protein sequence ID" value="KAH8029249.1"/>
    <property type="molecule type" value="Genomic_DNA"/>
</dbReference>
<accession>A0A9J6E5A9</accession>
<name>A0A9J6E5A9_RHIMP</name>
<dbReference type="Proteomes" id="UP000821866">
    <property type="component" value="Chromosome 4"/>
</dbReference>
<dbReference type="InterPro" id="IPR002970">
    <property type="entry name" value="Tick_his-bd"/>
</dbReference>
<dbReference type="Pfam" id="PF02098">
    <property type="entry name" value="His_binding"/>
    <property type="match status" value="1"/>
</dbReference>
<comment type="caution">
    <text evidence="1">The sequence shown here is derived from an EMBL/GenBank/DDBJ whole genome shotgun (WGS) entry which is preliminary data.</text>
</comment>
<evidence type="ECO:0000313" key="1">
    <source>
        <dbReference type="EMBL" id="KAH8029249.1"/>
    </source>
</evidence>
<dbReference type="GO" id="GO:0043176">
    <property type="term" value="F:amine binding"/>
    <property type="evidence" value="ECO:0007669"/>
    <property type="project" value="InterPro"/>
</dbReference>
<dbReference type="AlphaFoldDB" id="A0A9J6E5A9"/>
<reference evidence="1" key="1">
    <citation type="journal article" date="2020" name="Cell">
        <title>Large-Scale Comparative Analyses of Tick Genomes Elucidate Their Genetic Diversity and Vector Capacities.</title>
        <authorList>
            <consortium name="Tick Genome and Microbiome Consortium (TIGMIC)"/>
            <person name="Jia N."/>
            <person name="Wang J."/>
            <person name="Shi W."/>
            <person name="Du L."/>
            <person name="Sun Y."/>
            <person name="Zhan W."/>
            <person name="Jiang J.F."/>
            <person name="Wang Q."/>
            <person name="Zhang B."/>
            <person name="Ji P."/>
            <person name="Bell-Sakyi L."/>
            <person name="Cui X.M."/>
            <person name="Yuan T.T."/>
            <person name="Jiang B.G."/>
            <person name="Yang W.F."/>
            <person name="Lam T.T."/>
            <person name="Chang Q.C."/>
            <person name="Ding S.J."/>
            <person name="Wang X.J."/>
            <person name="Zhu J.G."/>
            <person name="Ruan X.D."/>
            <person name="Zhao L."/>
            <person name="Wei J.T."/>
            <person name="Ye R.Z."/>
            <person name="Que T.C."/>
            <person name="Du C.H."/>
            <person name="Zhou Y.H."/>
            <person name="Cheng J.X."/>
            <person name="Dai P.F."/>
            <person name="Guo W.B."/>
            <person name="Han X.H."/>
            <person name="Huang E.J."/>
            <person name="Li L.F."/>
            <person name="Wei W."/>
            <person name="Gao Y.C."/>
            <person name="Liu J.Z."/>
            <person name="Shao H.Z."/>
            <person name="Wang X."/>
            <person name="Wang C.C."/>
            <person name="Yang T.C."/>
            <person name="Huo Q.B."/>
            <person name="Li W."/>
            <person name="Chen H.Y."/>
            <person name="Chen S.E."/>
            <person name="Zhou L.G."/>
            <person name="Ni X.B."/>
            <person name="Tian J.H."/>
            <person name="Sheng Y."/>
            <person name="Liu T."/>
            <person name="Pan Y.S."/>
            <person name="Xia L.Y."/>
            <person name="Li J."/>
            <person name="Zhao F."/>
            <person name="Cao W.C."/>
        </authorList>
    </citation>
    <scope>NUCLEOTIDE SEQUENCE</scope>
    <source>
        <strain evidence="1">Rmic-2018</strain>
    </source>
</reference>
<proteinExistence type="predicted"/>
<dbReference type="GO" id="GO:0030682">
    <property type="term" value="P:symbiont-mediated perturbation of host defenses"/>
    <property type="evidence" value="ECO:0007669"/>
    <property type="project" value="InterPro"/>
</dbReference>
<evidence type="ECO:0000313" key="2">
    <source>
        <dbReference type="Proteomes" id="UP000821866"/>
    </source>
</evidence>
<organism evidence="1 2">
    <name type="scientific">Rhipicephalus microplus</name>
    <name type="common">Cattle tick</name>
    <name type="synonym">Boophilus microplus</name>
    <dbReference type="NCBI Taxonomy" id="6941"/>
    <lineage>
        <taxon>Eukaryota</taxon>
        <taxon>Metazoa</taxon>
        <taxon>Ecdysozoa</taxon>
        <taxon>Arthropoda</taxon>
        <taxon>Chelicerata</taxon>
        <taxon>Arachnida</taxon>
        <taxon>Acari</taxon>
        <taxon>Parasitiformes</taxon>
        <taxon>Ixodida</taxon>
        <taxon>Ixodoidea</taxon>
        <taxon>Ixodidae</taxon>
        <taxon>Rhipicephalinae</taxon>
        <taxon>Rhipicephalus</taxon>
        <taxon>Boophilus</taxon>
    </lineage>
</organism>
<protein>
    <submittedName>
        <fullName evidence="1">Uncharacterized protein</fullName>
    </submittedName>
</protein>
<gene>
    <name evidence="1" type="ORF">HPB51_024294</name>
</gene>
<dbReference type="InterPro" id="IPR012674">
    <property type="entry name" value="Calycin"/>
</dbReference>
<dbReference type="Gene3D" id="2.40.128.20">
    <property type="match status" value="1"/>
</dbReference>
<reference evidence="1" key="2">
    <citation type="submission" date="2021-09" db="EMBL/GenBank/DDBJ databases">
        <authorList>
            <person name="Jia N."/>
            <person name="Wang J."/>
            <person name="Shi W."/>
            <person name="Du L."/>
            <person name="Sun Y."/>
            <person name="Zhan W."/>
            <person name="Jiang J."/>
            <person name="Wang Q."/>
            <person name="Zhang B."/>
            <person name="Ji P."/>
            <person name="Sakyi L.B."/>
            <person name="Cui X."/>
            <person name="Yuan T."/>
            <person name="Jiang B."/>
            <person name="Yang W."/>
            <person name="Lam T.T.-Y."/>
            <person name="Chang Q."/>
            <person name="Ding S."/>
            <person name="Wang X."/>
            <person name="Zhu J."/>
            <person name="Ruan X."/>
            <person name="Zhao L."/>
            <person name="Wei J."/>
            <person name="Que T."/>
            <person name="Du C."/>
            <person name="Cheng J."/>
            <person name="Dai P."/>
            <person name="Han X."/>
            <person name="Huang E."/>
            <person name="Gao Y."/>
            <person name="Liu J."/>
            <person name="Shao H."/>
            <person name="Ye R."/>
            <person name="Li L."/>
            <person name="Wei W."/>
            <person name="Wang X."/>
            <person name="Wang C."/>
            <person name="Huo Q."/>
            <person name="Li W."/>
            <person name="Guo W."/>
            <person name="Chen H."/>
            <person name="Chen S."/>
            <person name="Zhou L."/>
            <person name="Zhou L."/>
            <person name="Ni X."/>
            <person name="Tian J."/>
            <person name="Zhou Y."/>
            <person name="Sheng Y."/>
            <person name="Liu T."/>
            <person name="Pan Y."/>
            <person name="Xia L."/>
            <person name="Li J."/>
            <person name="Zhao F."/>
            <person name="Cao W."/>
        </authorList>
    </citation>
    <scope>NUCLEOTIDE SEQUENCE</scope>
    <source>
        <strain evidence="1">Rmic-2018</strain>
        <tissue evidence="1">Larvae</tissue>
    </source>
</reference>
<dbReference type="VEuPathDB" id="VectorBase:LOC119167251"/>
<dbReference type="SUPFAM" id="SSF50814">
    <property type="entry name" value="Lipocalins"/>
    <property type="match status" value="1"/>
</dbReference>